<organism evidence="3 4">
    <name type="scientific">Carex littledalei</name>
    <dbReference type="NCBI Taxonomy" id="544730"/>
    <lineage>
        <taxon>Eukaryota</taxon>
        <taxon>Viridiplantae</taxon>
        <taxon>Streptophyta</taxon>
        <taxon>Embryophyta</taxon>
        <taxon>Tracheophyta</taxon>
        <taxon>Spermatophyta</taxon>
        <taxon>Magnoliopsida</taxon>
        <taxon>Liliopsida</taxon>
        <taxon>Poales</taxon>
        <taxon>Cyperaceae</taxon>
        <taxon>Cyperoideae</taxon>
        <taxon>Cariceae</taxon>
        <taxon>Carex</taxon>
        <taxon>Carex subgen. Euthyceras</taxon>
    </lineage>
</organism>
<protein>
    <submittedName>
        <fullName evidence="3">WW domain-binding protein 11</fullName>
    </submittedName>
</protein>
<dbReference type="CDD" id="cd04051">
    <property type="entry name" value="C2_SRC2_like"/>
    <property type="match status" value="1"/>
</dbReference>
<evidence type="ECO:0000313" key="3">
    <source>
        <dbReference type="EMBL" id="KAF3321869.1"/>
    </source>
</evidence>
<dbReference type="Gene3D" id="2.60.40.150">
    <property type="entry name" value="C2 domain"/>
    <property type="match status" value="1"/>
</dbReference>
<dbReference type="PROSITE" id="PS50004">
    <property type="entry name" value="C2"/>
    <property type="match status" value="1"/>
</dbReference>
<dbReference type="SUPFAM" id="SSF49562">
    <property type="entry name" value="C2 domain (Calcium/lipid-binding domain, CaLB)"/>
    <property type="match status" value="1"/>
</dbReference>
<reference evidence="3" key="1">
    <citation type="submission" date="2020-01" db="EMBL/GenBank/DDBJ databases">
        <title>Genome sequence of Kobresia littledalei, the first chromosome-level genome in the family Cyperaceae.</title>
        <authorList>
            <person name="Qu G."/>
        </authorList>
    </citation>
    <scope>NUCLEOTIDE SEQUENCE</scope>
    <source>
        <strain evidence="3">C.B.Clarke</strain>
        <tissue evidence="3">Leaf</tissue>
    </source>
</reference>
<dbReference type="PANTHER" id="PTHR32246">
    <property type="entry name" value="INGRESSION PROTEIN FIC1"/>
    <property type="match status" value="1"/>
</dbReference>
<dbReference type="Pfam" id="PF00168">
    <property type="entry name" value="C2"/>
    <property type="match status" value="1"/>
</dbReference>
<feature type="region of interest" description="Disordered" evidence="1">
    <location>
        <begin position="179"/>
        <end position="219"/>
    </location>
</feature>
<sequence>MKKIFVEICIISARGLSRKSSLLKPQWFSVGWLEPDNKYCTKIDASGSPNPTWKTKFSISVDQTDKKLERMILTIEVYRREPIFLRERLHGVATVKLQEFLDKYTHDREKTRSEFEETASFQLRETNSGKPKGFVDVSVLISNKEPGTTFNSGPIEGITHSDQVGITLAIEDGPVYTYPSQPHTSSQTSTPHNIPKQPTHPFQTGYQPPFQTPPYNAGTTGPLYQGPAAVPESYINVAPSRPTGTNSRPGFGMGLGAGALAAGAMIFGDDFISNTNYPPGFDGASGFWESISSLEGEEVEEEEREANLSERIKVLIGEFNGETDWSWDDASWVTVRCNGETIATSENQEIFLIGPDGERERWRQSTR</sequence>
<dbReference type="OrthoDB" id="1910234at2759"/>
<feature type="compositionally biased region" description="Low complexity" evidence="1">
    <location>
        <begin position="179"/>
        <end position="192"/>
    </location>
</feature>
<dbReference type="AlphaFoldDB" id="A0A833VEP8"/>
<accession>A0A833VEP8</accession>
<dbReference type="SMART" id="SM00239">
    <property type="entry name" value="C2"/>
    <property type="match status" value="1"/>
</dbReference>
<feature type="domain" description="C2" evidence="2">
    <location>
        <begin position="1"/>
        <end position="110"/>
    </location>
</feature>
<dbReference type="EMBL" id="SWLB01000026">
    <property type="protein sequence ID" value="KAF3321869.1"/>
    <property type="molecule type" value="Genomic_DNA"/>
</dbReference>
<gene>
    <name evidence="3" type="ORF">FCM35_KLT14085</name>
</gene>
<comment type="caution">
    <text evidence="3">The sequence shown here is derived from an EMBL/GenBank/DDBJ whole genome shotgun (WGS) entry which is preliminary data.</text>
</comment>
<name>A0A833VEP8_9POAL</name>
<keyword evidence="4" id="KW-1185">Reference proteome</keyword>
<dbReference type="PANTHER" id="PTHR32246:SF15">
    <property type="entry name" value="CALCIUM-DEPENDENT LIPID-BINDING (CALB DOMAIN) FAMILY PROTEIN"/>
    <property type="match status" value="1"/>
</dbReference>
<evidence type="ECO:0000256" key="1">
    <source>
        <dbReference type="SAM" id="MobiDB-lite"/>
    </source>
</evidence>
<dbReference type="InterPro" id="IPR035892">
    <property type="entry name" value="C2_domain_sf"/>
</dbReference>
<dbReference type="GO" id="GO:0006952">
    <property type="term" value="P:defense response"/>
    <property type="evidence" value="ECO:0007669"/>
    <property type="project" value="InterPro"/>
</dbReference>
<evidence type="ECO:0000259" key="2">
    <source>
        <dbReference type="PROSITE" id="PS50004"/>
    </source>
</evidence>
<proteinExistence type="predicted"/>
<dbReference type="InterPro" id="IPR044750">
    <property type="entry name" value="C2_SRC2/BAP"/>
</dbReference>
<dbReference type="InterPro" id="IPR000008">
    <property type="entry name" value="C2_dom"/>
</dbReference>
<dbReference type="Proteomes" id="UP000623129">
    <property type="component" value="Unassembled WGS sequence"/>
</dbReference>
<evidence type="ECO:0000313" key="4">
    <source>
        <dbReference type="Proteomes" id="UP000623129"/>
    </source>
</evidence>